<dbReference type="Proteomes" id="UP001732700">
    <property type="component" value="Chromosome 3D"/>
</dbReference>
<name>A0ACD5W2W1_AVESA</name>
<keyword evidence="2" id="KW-1185">Reference proteome</keyword>
<evidence type="ECO:0000313" key="1">
    <source>
        <dbReference type="EnsemblPlants" id="AVESA.00010b.r2.3DG0566860.1.CDS"/>
    </source>
</evidence>
<protein>
    <submittedName>
        <fullName evidence="1">Uncharacterized protein</fullName>
    </submittedName>
</protein>
<organism evidence="1 2">
    <name type="scientific">Avena sativa</name>
    <name type="common">Oat</name>
    <dbReference type="NCBI Taxonomy" id="4498"/>
    <lineage>
        <taxon>Eukaryota</taxon>
        <taxon>Viridiplantae</taxon>
        <taxon>Streptophyta</taxon>
        <taxon>Embryophyta</taxon>
        <taxon>Tracheophyta</taxon>
        <taxon>Spermatophyta</taxon>
        <taxon>Magnoliopsida</taxon>
        <taxon>Liliopsida</taxon>
        <taxon>Poales</taxon>
        <taxon>Poaceae</taxon>
        <taxon>BOP clade</taxon>
        <taxon>Pooideae</taxon>
        <taxon>Poodae</taxon>
        <taxon>Poeae</taxon>
        <taxon>Poeae Chloroplast Group 1 (Aveneae type)</taxon>
        <taxon>Aveninae</taxon>
        <taxon>Avena</taxon>
    </lineage>
</organism>
<evidence type="ECO:0000313" key="2">
    <source>
        <dbReference type="Proteomes" id="UP001732700"/>
    </source>
</evidence>
<dbReference type="EnsemblPlants" id="AVESA.00010b.r2.3DG0566860.1">
    <property type="protein sequence ID" value="AVESA.00010b.r2.3DG0566860.1.CDS"/>
    <property type="gene ID" value="AVESA.00010b.r2.3DG0566860"/>
</dbReference>
<proteinExistence type="predicted"/>
<reference evidence="1" key="2">
    <citation type="submission" date="2025-09" db="UniProtKB">
        <authorList>
            <consortium name="EnsemblPlants"/>
        </authorList>
    </citation>
    <scope>IDENTIFICATION</scope>
</reference>
<sequence length="456" mass="49595">MAFSTTSSSSSSCFGSSFEPRLFPDDLLVLNVELTHPARQIFDAAREGNIDSMKRLKELREREGKSVAVVEEIKDSQNRRSLGVGALHVAAYYGKQEMCEFLIKDLNLDVNASAQRGLSPLTFAIYGETRKEAVKILLDHGADPNIASMQGFTVLHVLATKRDSFETADILLSRGAKVDSMSTEGTPLHFAAQCGNAGMMAVLLKYKANPNSVVQGSYAPLTLALFASSLECVELLIKAGADVNVGRPVTPLIIAARAGLADCINFLLKAGADPNNPDEIGRMPVEIAAIHGWKECVEILYPVTSQVAKFADWSTDGIMQHVKSGSSEGHLHKSEHPVSKAFKESGDTAFQRKDYVQASTLYTRAMETGHKDSDLSDLYAKRCLCWLQMGEEDKALDDANTCRSLGLYVSIRYHEQGTAILPTEDCGQACGALVSRLKWDSGSGPDGEVSREEHNK</sequence>
<reference evidence="1" key="1">
    <citation type="submission" date="2021-05" db="EMBL/GenBank/DDBJ databases">
        <authorList>
            <person name="Scholz U."/>
            <person name="Mascher M."/>
            <person name="Fiebig A."/>
        </authorList>
    </citation>
    <scope>NUCLEOTIDE SEQUENCE [LARGE SCALE GENOMIC DNA]</scope>
</reference>
<accession>A0ACD5W2W1</accession>